<dbReference type="SUPFAM" id="SSF52540">
    <property type="entry name" value="P-loop containing nucleoside triphosphate hydrolases"/>
    <property type="match status" value="1"/>
</dbReference>
<keyword evidence="1" id="KW-0813">Transport</keyword>
<dbReference type="EMBL" id="JBIAZU010000010">
    <property type="protein sequence ID" value="MFF5297130.1"/>
    <property type="molecule type" value="Genomic_DNA"/>
</dbReference>
<accession>A0ABW6WX49</accession>
<dbReference type="Gene3D" id="3.40.50.300">
    <property type="entry name" value="P-loop containing nucleotide triphosphate hydrolases"/>
    <property type="match status" value="1"/>
</dbReference>
<dbReference type="InterPro" id="IPR012340">
    <property type="entry name" value="NA-bd_OB-fold"/>
</dbReference>
<dbReference type="SUPFAM" id="SSF50331">
    <property type="entry name" value="MOP-like"/>
    <property type="match status" value="1"/>
</dbReference>
<dbReference type="GO" id="GO:0005524">
    <property type="term" value="F:ATP binding"/>
    <property type="evidence" value="ECO:0007669"/>
    <property type="project" value="UniProtKB-KW"/>
</dbReference>
<dbReference type="PROSITE" id="PS00211">
    <property type="entry name" value="ABC_TRANSPORTER_1"/>
    <property type="match status" value="1"/>
</dbReference>
<gene>
    <name evidence="5" type="ORF">ACFY35_47505</name>
</gene>
<keyword evidence="3 5" id="KW-0067">ATP-binding</keyword>
<evidence type="ECO:0000313" key="5">
    <source>
        <dbReference type="EMBL" id="MFF5297130.1"/>
    </source>
</evidence>
<evidence type="ECO:0000313" key="6">
    <source>
        <dbReference type="Proteomes" id="UP001602245"/>
    </source>
</evidence>
<protein>
    <submittedName>
        <fullName evidence="5">ABC transporter ATP-binding protein</fullName>
    </submittedName>
</protein>
<name>A0ABW6WX49_9ACTN</name>
<dbReference type="InterPro" id="IPR050093">
    <property type="entry name" value="ABC_SmlMolc_Importer"/>
</dbReference>
<dbReference type="InterPro" id="IPR027417">
    <property type="entry name" value="P-loop_NTPase"/>
</dbReference>
<sequence>MAAPQLALRGLTRRFGDVAAVDGIDLDLAPGQIFALLGPSGCGKSTTLRMVAGLERVDAGTITMAGRTLADGGTGKAMRPEKRNIAMVFQSYAVWPHMTVGQNVEFPLKMRGVGKAERRRRAAEILEVTGLGAVAGRSAAMLSGGQQQRVALARALVYTPDLLLLDEPLSNLDAKLRTQMRHEIRRLNRELGTTMLFVTHDQDEALSLADRVAVMNHGRVEQVGAPDELYERPATPFVRDFLGRVVMVEGTLTRTADGVRVFFGETHADVAVAATGLADGDRVALCCRPEDLDIRPAPDARPAPNELRATVESAAYLGDSIEYVLRIADGTAVVTGGRHQRYEAGDRLALTVDPQRATVWSL</sequence>
<dbReference type="Pfam" id="PF00005">
    <property type="entry name" value="ABC_tran"/>
    <property type="match status" value="1"/>
</dbReference>
<dbReference type="SMART" id="SM00382">
    <property type="entry name" value="AAA"/>
    <property type="match status" value="1"/>
</dbReference>
<dbReference type="Gene3D" id="2.40.50.100">
    <property type="match status" value="1"/>
</dbReference>
<evidence type="ECO:0000259" key="4">
    <source>
        <dbReference type="PROSITE" id="PS50893"/>
    </source>
</evidence>
<comment type="caution">
    <text evidence="5">The sequence shown here is derived from an EMBL/GenBank/DDBJ whole genome shotgun (WGS) entry which is preliminary data.</text>
</comment>
<dbReference type="PROSITE" id="PS50893">
    <property type="entry name" value="ABC_TRANSPORTER_2"/>
    <property type="match status" value="1"/>
</dbReference>
<keyword evidence="2" id="KW-0547">Nucleotide-binding</keyword>
<dbReference type="PANTHER" id="PTHR42781:SF4">
    <property type="entry name" value="SPERMIDINE_PUTRESCINE IMPORT ATP-BINDING PROTEIN POTA"/>
    <property type="match status" value="1"/>
</dbReference>
<dbReference type="InterPro" id="IPR013611">
    <property type="entry name" value="Transp-assoc_OB_typ2"/>
</dbReference>
<feature type="domain" description="ABC transporter" evidence="4">
    <location>
        <begin position="6"/>
        <end position="242"/>
    </location>
</feature>
<dbReference type="RefSeq" id="WP_020514294.1">
    <property type="nucleotide sequence ID" value="NZ_JBIAZU010000010.1"/>
</dbReference>
<reference evidence="5 6" key="1">
    <citation type="submission" date="2024-10" db="EMBL/GenBank/DDBJ databases">
        <title>The Natural Products Discovery Center: Release of the First 8490 Sequenced Strains for Exploring Actinobacteria Biosynthetic Diversity.</title>
        <authorList>
            <person name="Kalkreuter E."/>
            <person name="Kautsar S.A."/>
            <person name="Yang D."/>
            <person name="Bader C.D."/>
            <person name="Teijaro C.N."/>
            <person name="Fluegel L."/>
            <person name="Davis C.M."/>
            <person name="Simpson J.R."/>
            <person name="Lauterbach L."/>
            <person name="Steele A.D."/>
            <person name="Gui C."/>
            <person name="Meng S."/>
            <person name="Li G."/>
            <person name="Viehrig K."/>
            <person name="Ye F."/>
            <person name="Su P."/>
            <person name="Kiefer A.F."/>
            <person name="Nichols A."/>
            <person name="Cepeda A.J."/>
            <person name="Yan W."/>
            <person name="Fan B."/>
            <person name="Jiang Y."/>
            <person name="Adhikari A."/>
            <person name="Zheng C.-J."/>
            <person name="Schuster L."/>
            <person name="Cowan T.M."/>
            <person name="Smanski M.J."/>
            <person name="Chevrette M.G."/>
            <person name="De Carvalho L.P.S."/>
            <person name="Shen B."/>
        </authorList>
    </citation>
    <scope>NUCLEOTIDE SEQUENCE [LARGE SCALE GENOMIC DNA]</scope>
    <source>
        <strain evidence="5 6">NPDC000087</strain>
    </source>
</reference>
<dbReference type="InterPro" id="IPR008995">
    <property type="entry name" value="Mo/tungstate-bd_C_term_dom"/>
</dbReference>
<organism evidence="5 6">
    <name type="scientific">Paractinoplanes globisporus</name>
    <dbReference type="NCBI Taxonomy" id="113565"/>
    <lineage>
        <taxon>Bacteria</taxon>
        <taxon>Bacillati</taxon>
        <taxon>Actinomycetota</taxon>
        <taxon>Actinomycetes</taxon>
        <taxon>Micromonosporales</taxon>
        <taxon>Micromonosporaceae</taxon>
        <taxon>Paractinoplanes</taxon>
    </lineage>
</organism>
<dbReference type="InterPro" id="IPR003593">
    <property type="entry name" value="AAA+_ATPase"/>
</dbReference>
<dbReference type="Pfam" id="PF08402">
    <property type="entry name" value="TOBE_2"/>
    <property type="match status" value="1"/>
</dbReference>
<dbReference type="InterPro" id="IPR003439">
    <property type="entry name" value="ABC_transporter-like_ATP-bd"/>
</dbReference>
<proteinExistence type="predicted"/>
<dbReference type="Gene3D" id="2.40.50.140">
    <property type="entry name" value="Nucleic acid-binding proteins"/>
    <property type="match status" value="1"/>
</dbReference>
<evidence type="ECO:0000256" key="3">
    <source>
        <dbReference type="ARBA" id="ARBA00022840"/>
    </source>
</evidence>
<dbReference type="InterPro" id="IPR017871">
    <property type="entry name" value="ABC_transporter-like_CS"/>
</dbReference>
<evidence type="ECO:0000256" key="1">
    <source>
        <dbReference type="ARBA" id="ARBA00022448"/>
    </source>
</evidence>
<evidence type="ECO:0000256" key="2">
    <source>
        <dbReference type="ARBA" id="ARBA00022741"/>
    </source>
</evidence>
<dbReference type="PANTHER" id="PTHR42781">
    <property type="entry name" value="SPERMIDINE/PUTRESCINE IMPORT ATP-BINDING PROTEIN POTA"/>
    <property type="match status" value="1"/>
</dbReference>
<keyword evidence="6" id="KW-1185">Reference proteome</keyword>
<dbReference type="Proteomes" id="UP001602245">
    <property type="component" value="Unassembled WGS sequence"/>
</dbReference>